<name>A0A182RBY7_ANOFN</name>
<dbReference type="VEuPathDB" id="VectorBase:AFUN003702"/>
<organism evidence="2">
    <name type="scientific">Anopheles funestus</name>
    <name type="common">African malaria mosquito</name>
    <dbReference type="NCBI Taxonomy" id="62324"/>
    <lineage>
        <taxon>Eukaryota</taxon>
        <taxon>Metazoa</taxon>
        <taxon>Ecdysozoa</taxon>
        <taxon>Arthropoda</taxon>
        <taxon>Hexapoda</taxon>
        <taxon>Insecta</taxon>
        <taxon>Pterygota</taxon>
        <taxon>Neoptera</taxon>
        <taxon>Endopterygota</taxon>
        <taxon>Diptera</taxon>
        <taxon>Nematocera</taxon>
        <taxon>Culicoidea</taxon>
        <taxon>Culicidae</taxon>
        <taxon>Anophelinae</taxon>
        <taxon>Anopheles</taxon>
    </lineage>
</organism>
<proteinExistence type="predicted"/>
<dbReference type="AlphaFoldDB" id="A0A182RBY7"/>
<keyword evidence="1" id="KW-0732">Signal</keyword>
<accession>A0A182RBY7</accession>
<feature type="chain" id="PRO_5021449635" evidence="1">
    <location>
        <begin position="20"/>
        <end position="145"/>
    </location>
</feature>
<dbReference type="VEuPathDB" id="VectorBase:AFUN2_011774"/>
<evidence type="ECO:0000313" key="2">
    <source>
        <dbReference type="EnsemblMetazoa" id="AFUN003702-PA"/>
    </source>
</evidence>
<reference evidence="2" key="1">
    <citation type="submission" date="2020-05" db="UniProtKB">
        <authorList>
            <consortium name="EnsemblMetazoa"/>
        </authorList>
    </citation>
    <scope>IDENTIFICATION</scope>
    <source>
        <strain evidence="2">FUMOZ</strain>
    </source>
</reference>
<sequence>MFRLCIILTAVLLPMAVLGAPTVHLQDYARESSTAYDYNAAQPDSESSQSNVKPQVVEPTWITVTMPPTSYTPTGTDPKPHTIQPYTSYVVVPPVQQPMAGSWPSYYPNMPVLPYGYPYPHPYPYPQPYSHNHLCNQQTSPYRVI</sequence>
<protein>
    <submittedName>
        <fullName evidence="2">Uncharacterized protein</fullName>
    </submittedName>
</protein>
<evidence type="ECO:0000256" key="1">
    <source>
        <dbReference type="SAM" id="SignalP"/>
    </source>
</evidence>
<dbReference type="EnsemblMetazoa" id="AFUN003702-RA">
    <property type="protein sequence ID" value="AFUN003702-PA"/>
    <property type="gene ID" value="AFUN003702"/>
</dbReference>
<feature type="signal peptide" evidence="1">
    <location>
        <begin position="1"/>
        <end position="19"/>
    </location>
</feature>